<dbReference type="SUPFAM" id="SSF47175">
    <property type="entry name" value="Cytochromes"/>
    <property type="match status" value="1"/>
</dbReference>
<dbReference type="InterPro" id="IPR002321">
    <property type="entry name" value="Cyt_c_II"/>
</dbReference>
<keyword evidence="2" id="KW-1185">Reference proteome</keyword>
<dbReference type="PROSITE" id="PS51009">
    <property type="entry name" value="CYTCII"/>
    <property type="match status" value="1"/>
</dbReference>
<dbReference type="InterPro" id="IPR010980">
    <property type="entry name" value="Cyt_c/b562"/>
</dbReference>
<dbReference type="GO" id="GO:0005506">
    <property type="term" value="F:iron ion binding"/>
    <property type="evidence" value="ECO:0007669"/>
    <property type="project" value="InterPro"/>
</dbReference>
<reference evidence="1 2" key="1">
    <citation type="submission" date="2023-08" db="EMBL/GenBank/DDBJ databases">
        <title>Pathogen: clinical or host-associated sample.</title>
        <authorList>
            <person name="Hergert J."/>
            <person name="Casey R."/>
            <person name="Wagner J."/>
            <person name="Young E.L."/>
            <person name="Oakeson K.F."/>
        </authorList>
    </citation>
    <scope>NUCLEOTIDE SEQUENCE [LARGE SCALE GENOMIC DNA]</scope>
    <source>
        <strain evidence="1 2">1760953</strain>
        <plasmid evidence="1 2">unnamed6</plasmid>
    </source>
</reference>
<dbReference type="EMBL" id="CP132308">
    <property type="protein sequence ID" value="WLS01229.1"/>
    <property type="molecule type" value="Genomic_DNA"/>
</dbReference>
<accession>A0AA50DD92</accession>
<organism evidence="1 2">
    <name type="scientific">Shinella sumterensis</name>
    <dbReference type="NCBI Taxonomy" id="1967501"/>
    <lineage>
        <taxon>Bacteria</taxon>
        <taxon>Pseudomonadati</taxon>
        <taxon>Pseudomonadota</taxon>
        <taxon>Alphaproteobacteria</taxon>
        <taxon>Hyphomicrobiales</taxon>
        <taxon>Rhizobiaceae</taxon>
        <taxon>Shinella</taxon>
    </lineage>
</organism>
<dbReference type="GO" id="GO:0009055">
    <property type="term" value="F:electron transfer activity"/>
    <property type="evidence" value="ECO:0007669"/>
    <property type="project" value="InterPro"/>
</dbReference>
<dbReference type="RefSeq" id="WP_226923714.1">
    <property type="nucleotide sequence ID" value="NZ_CP132308.1"/>
</dbReference>
<gene>
    <name evidence="1" type="ORF">Q9313_27980</name>
</gene>
<evidence type="ECO:0000313" key="1">
    <source>
        <dbReference type="EMBL" id="WLS01229.1"/>
    </source>
</evidence>
<dbReference type="GO" id="GO:0020037">
    <property type="term" value="F:heme binding"/>
    <property type="evidence" value="ECO:0007669"/>
    <property type="project" value="InterPro"/>
</dbReference>
<sequence length="187" mass="20013">MAKHIPKVSHMSRCLGTVAVLVLCVTLAEAAANVGSVVVNRQRDMKEIAVAAKTIAAMFKAPDTYSSATFGEAASTVSERAGQRLTDHFGVIGAAEGSKVTEALTTDYDRFEKLAADLKAYAEVLAKAADEHPNAMTDDMRMNEGELMEGGILGSRKKIDASAMSAEHAFHMMLQTCTSCHSKFRAK</sequence>
<dbReference type="Proteomes" id="UP001234585">
    <property type="component" value="Plasmid unnamed6"/>
</dbReference>
<geneLocation type="plasmid" evidence="1 2">
    <name>unnamed6</name>
</geneLocation>
<keyword evidence="1" id="KW-0614">Plasmid</keyword>
<dbReference type="Gene3D" id="1.20.120.10">
    <property type="entry name" value="Cytochrome c/b562"/>
    <property type="match status" value="1"/>
</dbReference>
<protein>
    <submittedName>
        <fullName evidence="1">Cytochrome c</fullName>
    </submittedName>
</protein>
<dbReference type="Pfam" id="PF01322">
    <property type="entry name" value="Cytochrom_C_2"/>
    <property type="match status" value="1"/>
</dbReference>
<dbReference type="AlphaFoldDB" id="A0AA50DD92"/>
<name>A0AA50DD92_9HYPH</name>
<dbReference type="GO" id="GO:0022900">
    <property type="term" value="P:electron transport chain"/>
    <property type="evidence" value="ECO:0007669"/>
    <property type="project" value="InterPro"/>
</dbReference>
<proteinExistence type="predicted"/>
<evidence type="ECO:0000313" key="2">
    <source>
        <dbReference type="Proteomes" id="UP001234585"/>
    </source>
</evidence>